<evidence type="ECO:0000256" key="1">
    <source>
        <dbReference type="SAM" id="Phobius"/>
    </source>
</evidence>
<feature type="transmembrane region" description="Helical" evidence="1">
    <location>
        <begin position="78"/>
        <end position="98"/>
    </location>
</feature>
<feature type="transmembrane region" description="Helical" evidence="1">
    <location>
        <begin position="359"/>
        <end position="378"/>
    </location>
</feature>
<evidence type="ECO:0008006" key="4">
    <source>
        <dbReference type="Google" id="ProtNLM"/>
    </source>
</evidence>
<accession>A0A6L7G8X0</accession>
<gene>
    <name evidence="2" type="ORF">GR170_22825</name>
</gene>
<sequence length="503" mass="52086">MSRSSLWNALRLGLAAWTAFAVASGLGIDHAFWASMPVWVVAQPWRGVLLERALWRVLGTIAGGGLGLALLALSPAPLVTALVMAALLGGFAAALHLWQGVRSYLPLMSAITIAVVVIPAMNDPGAGLGLAVDRLWCTLIGGLSVAVIVGLFTPPADGAGFRDEALALAARVAQTARALQAGAPAALGEDLHALADLEGRARLMAAGTRHGYRQLQRIDALVAAGLALLQAGAARPQPASGDRARLMRAEARLEEACAALRDPRPGRLSRHIPPPRNPERAAAMALMAVLASLAGSVAILLTDSIAAELTAFSMAIFALVLGSVPLPQAMAPKLVVGAVSGVLFGALYRLGVQPHVGDWGSLVLTLAPFVALGALARVHRRTAVFALDANMCFMLASQAGEPAIPAGGVAVISVCMALGTALMVLSFLLLPRPGAGTLRRAEAALQRDLSALQRRGAPPEAWEAASGRRLLTLALELNKTGGQLPQQILDRIEAGRRSLKGQG</sequence>
<name>A0A6L7G8X0_9RHOB</name>
<dbReference type="GO" id="GO:0022857">
    <property type="term" value="F:transmembrane transporter activity"/>
    <property type="evidence" value="ECO:0007669"/>
    <property type="project" value="InterPro"/>
</dbReference>
<dbReference type="Proteomes" id="UP000477911">
    <property type="component" value="Unassembled WGS sequence"/>
</dbReference>
<dbReference type="AlphaFoldDB" id="A0A6L7G8X0"/>
<evidence type="ECO:0000313" key="3">
    <source>
        <dbReference type="Proteomes" id="UP000477911"/>
    </source>
</evidence>
<dbReference type="InterPro" id="IPR006726">
    <property type="entry name" value="PHBA_efflux_AaeB/fusaric-R"/>
</dbReference>
<keyword evidence="3" id="KW-1185">Reference proteome</keyword>
<keyword evidence="1" id="KW-0812">Transmembrane</keyword>
<feature type="transmembrane region" description="Helical" evidence="1">
    <location>
        <begin position="281"/>
        <end position="302"/>
    </location>
</feature>
<feature type="transmembrane region" description="Helical" evidence="1">
    <location>
        <begin position="12"/>
        <end position="33"/>
    </location>
</feature>
<comment type="caution">
    <text evidence="2">The sequence shown here is derived from an EMBL/GenBank/DDBJ whole genome shotgun (WGS) entry which is preliminary data.</text>
</comment>
<organism evidence="2 3">
    <name type="scientific">Pseudooceanicola albus</name>
    <dbReference type="NCBI Taxonomy" id="2692189"/>
    <lineage>
        <taxon>Bacteria</taxon>
        <taxon>Pseudomonadati</taxon>
        <taxon>Pseudomonadota</taxon>
        <taxon>Alphaproteobacteria</taxon>
        <taxon>Rhodobacterales</taxon>
        <taxon>Paracoccaceae</taxon>
        <taxon>Pseudooceanicola</taxon>
    </lineage>
</organism>
<dbReference type="Pfam" id="PF04632">
    <property type="entry name" value="FUSC"/>
    <property type="match status" value="2"/>
</dbReference>
<dbReference type="GO" id="GO:0005886">
    <property type="term" value="C:plasma membrane"/>
    <property type="evidence" value="ECO:0007669"/>
    <property type="project" value="InterPro"/>
</dbReference>
<evidence type="ECO:0000313" key="2">
    <source>
        <dbReference type="EMBL" id="MXN20674.1"/>
    </source>
</evidence>
<feature type="transmembrane region" description="Helical" evidence="1">
    <location>
        <begin position="104"/>
        <end position="122"/>
    </location>
</feature>
<feature type="transmembrane region" description="Helical" evidence="1">
    <location>
        <begin position="403"/>
        <end position="430"/>
    </location>
</feature>
<dbReference type="RefSeq" id="WP_160896796.1">
    <property type="nucleotide sequence ID" value="NZ_WUMU01000033.1"/>
</dbReference>
<feature type="transmembrane region" description="Helical" evidence="1">
    <location>
        <begin position="334"/>
        <end position="352"/>
    </location>
</feature>
<feature type="transmembrane region" description="Helical" evidence="1">
    <location>
        <begin position="309"/>
        <end position="328"/>
    </location>
</feature>
<reference evidence="2 3" key="1">
    <citation type="submission" date="2019-12" db="EMBL/GenBank/DDBJ databases">
        <authorList>
            <person name="Li M."/>
        </authorList>
    </citation>
    <scope>NUCLEOTIDE SEQUENCE [LARGE SCALE GENOMIC DNA]</scope>
    <source>
        <strain evidence="2 3">GBMRC 2024</strain>
    </source>
</reference>
<keyword evidence="1" id="KW-0472">Membrane</keyword>
<keyword evidence="1" id="KW-1133">Transmembrane helix</keyword>
<protein>
    <recommendedName>
        <fullName evidence="4">FUSC family protein</fullName>
    </recommendedName>
</protein>
<dbReference type="EMBL" id="WUMU01000033">
    <property type="protein sequence ID" value="MXN20674.1"/>
    <property type="molecule type" value="Genomic_DNA"/>
</dbReference>
<feature type="transmembrane region" description="Helical" evidence="1">
    <location>
        <begin position="53"/>
        <end position="71"/>
    </location>
</feature>
<proteinExistence type="predicted"/>
<feature type="transmembrane region" description="Helical" evidence="1">
    <location>
        <begin position="134"/>
        <end position="153"/>
    </location>
</feature>